<dbReference type="Pfam" id="PF00069">
    <property type="entry name" value="Pkinase"/>
    <property type="match status" value="1"/>
</dbReference>
<dbReference type="Pfam" id="PF13424">
    <property type="entry name" value="TPR_12"/>
    <property type="match status" value="4"/>
</dbReference>
<dbReference type="SMART" id="SM00220">
    <property type="entry name" value="S_TKc"/>
    <property type="match status" value="1"/>
</dbReference>
<protein>
    <submittedName>
        <fullName evidence="8">Serine/threonine-protein kinase</fullName>
        <ecNumber evidence="8">2.7.11.1</ecNumber>
    </submittedName>
</protein>
<feature type="domain" description="Protein kinase" evidence="7">
    <location>
        <begin position="87"/>
        <end position="364"/>
    </location>
</feature>
<dbReference type="Gene3D" id="1.25.40.10">
    <property type="entry name" value="Tetratricopeptide repeat domain"/>
    <property type="match status" value="3"/>
</dbReference>
<evidence type="ECO:0000256" key="6">
    <source>
        <dbReference type="SAM" id="Phobius"/>
    </source>
</evidence>
<dbReference type="Gene3D" id="3.30.200.20">
    <property type="entry name" value="Phosphorylase Kinase, domain 1"/>
    <property type="match status" value="1"/>
</dbReference>
<reference evidence="8 9" key="1">
    <citation type="submission" date="2020-08" db="EMBL/GenBank/DDBJ databases">
        <title>Genomic Encyclopedia of Type Strains, Phase IV (KMG-IV): sequencing the most valuable type-strain genomes for metagenomic binning, comparative biology and taxonomic classification.</title>
        <authorList>
            <person name="Goeker M."/>
        </authorList>
    </citation>
    <scope>NUCLEOTIDE SEQUENCE [LARGE SCALE GENOMIC DNA]</scope>
    <source>
        <strain evidence="8 9">DSM 24163</strain>
    </source>
</reference>
<evidence type="ECO:0000256" key="5">
    <source>
        <dbReference type="PROSITE-ProRule" id="PRU00339"/>
    </source>
</evidence>
<dbReference type="InterPro" id="IPR011990">
    <property type="entry name" value="TPR-like_helical_dom_sf"/>
</dbReference>
<dbReference type="PROSITE" id="PS50005">
    <property type="entry name" value="TPR"/>
    <property type="match status" value="1"/>
</dbReference>
<dbReference type="GO" id="GO:0005524">
    <property type="term" value="F:ATP binding"/>
    <property type="evidence" value="ECO:0007669"/>
    <property type="project" value="UniProtKB-KW"/>
</dbReference>
<dbReference type="PROSITE" id="PS50011">
    <property type="entry name" value="PROTEIN_KINASE_DOM"/>
    <property type="match status" value="1"/>
</dbReference>
<dbReference type="EC" id="2.7.11.1" evidence="8"/>
<accession>A0A7W8FZF9</accession>
<dbReference type="Gene3D" id="1.10.510.10">
    <property type="entry name" value="Transferase(Phosphotransferase) domain 1"/>
    <property type="match status" value="1"/>
</dbReference>
<keyword evidence="3 8" id="KW-0418">Kinase</keyword>
<dbReference type="SMART" id="SM00028">
    <property type="entry name" value="TPR"/>
    <property type="match status" value="7"/>
</dbReference>
<dbReference type="SUPFAM" id="SSF56112">
    <property type="entry name" value="Protein kinase-like (PK-like)"/>
    <property type="match status" value="1"/>
</dbReference>
<feature type="repeat" description="TPR" evidence="5">
    <location>
        <begin position="465"/>
        <end position="498"/>
    </location>
</feature>
<sequence length="965" mass="103594">MSLDLKRRAYLVLRDLLDTPTGERDACAVERCGDDTALLTEVRDLLATDTGGVLDRTAAGVAARLVGGNDGDDAEAVLPAGTQLGAWRLLQPLGQGGMGMVYLAERAGDGYVQRGALKLIKRGMDSAAVVARFRNERSILSRLTQPNIARLLDGGVAEDGRPFLVMEYVEGEPLSDWAARTAAGLDTRVALFLQVCDAVAHAHRQLVVHRDIKPGNVLVDARGVPKLLDFGIAKLLGDGEDATRTATSGHFLSPAYAAPEQRDGGFVTTAADIYQLGLLLFELLTGARFSAIAGNTGGHPSQRLAAARELVGDDGPTAITPRQLRGDAGIIVARATDADAARRYATVEALADDVRRWRDGRPILARPDSGLYRLRRFVARHRVAAALGVIAIVGLLGGSALALWQAQRAEREAQLARSAQAFLTSVFDAASPDSEAGARVTARELLDRGAERIERDLADQPRLRADMQVTLGTLYTQLGQYDQAQALLERARSGWPDGSADDAAARLRLLAKLAAVERRRGRLDDALALFDSVLATDAPADARSHVLVERALLHDERGAFDAGLADARAALAIDSARDDDAGLDIVRDRHIEALMLARLGRFDESQRVFDATLADASVRLGPDDTRVAQMHNDYAVLMSSASRPEPAEAHARKALDARRRRLGDDHPAVAETLQVLGGPLRQLGRLDEAQQVLEEALAIQRKVYGNEHVQVAGTLNSLGIVASTRQQYALAETYTRESLAIYRAIGSDRTVNTATITTNLAVAMMRQGKIADARPLLEDALALHRQLLGDRHPAIFSDYNALSQLSLREGRIDEAIAHARASAAVGDALFRPGRETATVHLTLANALLRAGRADEALAEIEGAIGTLTAIGAGSEPRMLYAIALQADALIDLDRVDAAAPLAERVLRERPANDIANRIGAHALMARLALARQQPARAQREREAARRLLATMAAPDPELAADIARD</sequence>
<evidence type="ECO:0000256" key="3">
    <source>
        <dbReference type="ARBA" id="ARBA00022777"/>
    </source>
</evidence>
<dbReference type="InterPro" id="IPR000719">
    <property type="entry name" value="Prot_kinase_dom"/>
</dbReference>
<name>A0A7W8FZF9_9GAMM</name>
<dbReference type="CDD" id="cd14014">
    <property type="entry name" value="STKc_PknB_like"/>
    <property type="match status" value="1"/>
</dbReference>
<dbReference type="EMBL" id="JACHHP010000002">
    <property type="protein sequence ID" value="MBB5208086.1"/>
    <property type="molecule type" value="Genomic_DNA"/>
</dbReference>
<gene>
    <name evidence="8" type="ORF">HNQ52_001615</name>
</gene>
<dbReference type="InterPro" id="IPR011009">
    <property type="entry name" value="Kinase-like_dom_sf"/>
</dbReference>
<dbReference type="PANTHER" id="PTHR43289">
    <property type="entry name" value="MITOGEN-ACTIVATED PROTEIN KINASE KINASE KINASE 20-RELATED"/>
    <property type="match status" value="1"/>
</dbReference>
<keyword evidence="4" id="KW-0067">ATP-binding</keyword>
<dbReference type="GO" id="GO:0004674">
    <property type="term" value="F:protein serine/threonine kinase activity"/>
    <property type="evidence" value="ECO:0007669"/>
    <property type="project" value="UniProtKB-EC"/>
</dbReference>
<dbReference type="RefSeq" id="WP_183960588.1">
    <property type="nucleotide sequence ID" value="NZ_JACHHP010000002.1"/>
</dbReference>
<keyword evidence="5" id="KW-0802">TPR repeat</keyword>
<dbReference type="InterPro" id="IPR019734">
    <property type="entry name" value="TPR_rpt"/>
</dbReference>
<comment type="caution">
    <text evidence="8">The sequence shown here is derived from an EMBL/GenBank/DDBJ whole genome shotgun (WGS) entry which is preliminary data.</text>
</comment>
<keyword evidence="6" id="KW-0472">Membrane</keyword>
<proteinExistence type="predicted"/>
<keyword evidence="1 8" id="KW-0808">Transferase</keyword>
<dbReference type="PROSITE" id="PS00108">
    <property type="entry name" value="PROTEIN_KINASE_ST"/>
    <property type="match status" value="1"/>
</dbReference>
<evidence type="ECO:0000256" key="1">
    <source>
        <dbReference type="ARBA" id="ARBA00022679"/>
    </source>
</evidence>
<dbReference type="InterPro" id="IPR008271">
    <property type="entry name" value="Ser/Thr_kinase_AS"/>
</dbReference>
<evidence type="ECO:0000313" key="9">
    <source>
        <dbReference type="Proteomes" id="UP000521199"/>
    </source>
</evidence>
<evidence type="ECO:0000256" key="4">
    <source>
        <dbReference type="ARBA" id="ARBA00022840"/>
    </source>
</evidence>
<keyword evidence="2" id="KW-0547">Nucleotide-binding</keyword>
<dbReference type="PANTHER" id="PTHR43289:SF34">
    <property type="entry name" value="SERINE_THREONINE-PROTEIN KINASE YBDM-RELATED"/>
    <property type="match status" value="1"/>
</dbReference>
<evidence type="ECO:0000256" key="2">
    <source>
        <dbReference type="ARBA" id="ARBA00022741"/>
    </source>
</evidence>
<keyword evidence="9" id="KW-1185">Reference proteome</keyword>
<dbReference type="AlphaFoldDB" id="A0A7W8FZF9"/>
<keyword evidence="6" id="KW-1133">Transmembrane helix</keyword>
<evidence type="ECO:0000313" key="8">
    <source>
        <dbReference type="EMBL" id="MBB5208086.1"/>
    </source>
</evidence>
<feature type="transmembrane region" description="Helical" evidence="6">
    <location>
        <begin position="383"/>
        <end position="404"/>
    </location>
</feature>
<evidence type="ECO:0000259" key="7">
    <source>
        <dbReference type="PROSITE" id="PS50011"/>
    </source>
</evidence>
<keyword evidence="6" id="KW-0812">Transmembrane</keyword>
<dbReference type="Proteomes" id="UP000521199">
    <property type="component" value="Unassembled WGS sequence"/>
</dbReference>
<dbReference type="SUPFAM" id="SSF48452">
    <property type="entry name" value="TPR-like"/>
    <property type="match status" value="4"/>
</dbReference>
<organism evidence="8 9">
    <name type="scientific">Chiayiivirga flava</name>
    <dbReference type="NCBI Taxonomy" id="659595"/>
    <lineage>
        <taxon>Bacteria</taxon>
        <taxon>Pseudomonadati</taxon>
        <taxon>Pseudomonadota</taxon>
        <taxon>Gammaproteobacteria</taxon>
        <taxon>Lysobacterales</taxon>
        <taxon>Lysobacteraceae</taxon>
        <taxon>Chiayiivirga</taxon>
    </lineage>
</organism>